<organism evidence="1 2">
    <name type="scientific">Lactococcus allomyrinae</name>
    <dbReference type="NCBI Taxonomy" id="2419773"/>
    <lineage>
        <taxon>Bacteria</taxon>
        <taxon>Bacillati</taxon>
        <taxon>Bacillota</taxon>
        <taxon>Bacilli</taxon>
        <taxon>Lactobacillales</taxon>
        <taxon>Streptococcaceae</taxon>
        <taxon>Lactococcus</taxon>
    </lineage>
</organism>
<gene>
    <name evidence="1" type="ORF">D7I46_08685</name>
</gene>
<dbReference type="Proteomes" id="UP000269374">
    <property type="component" value="Chromosome"/>
</dbReference>
<keyword evidence="2" id="KW-1185">Reference proteome</keyword>
<evidence type="ECO:0000313" key="1">
    <source>
        <dbReference type="EMBL" id="AYG01166.1"/>
    </source>
</evidence>
<protein>
    <submittedName>
        <fullName evidence="1">Uncharacterized protein</fullName>
    </submittedName>
</protein>
<sequence>MYITCEPKKSHQFPSFEENHWERLFKHHAFECQRIELSPFDFGIPLEQTVIIQTDAPQSEIEVWLSNWASTVEKPFYLVNQLGENYATNNPRLTKSLQ</sequence>
<evidence type="ECO:0000313" key="2">
    <source>
        <dbReference type="Proteomes" id="UP000269374"/>
    </source>
</evidence>
<accession>A0A387BJG1</accession>
<dbReference type="AlphaFoldDB" id="A0A387BJG1"/>
<reference evidence="1 2" key="1">
    <citation type="submission" date="2018-09" db="EMBL/GenBank/DDBJ databases">
        <title>Genome sequencing of strain 1JSPR-7.</title>
        <authorList>
            <person name="Heo J."/>
            <person name="Kim S.-J."/>
            <person name="Kwon S.-W."/>
        </authorList>
    </citation>
    <scope>NUCLEOTIDE SEQUENCE [LARGE SCALE GENOMIC DNA]</scope>
    <source>
        <strain evidence="1 2">1JSPR-7</strain>
    </source>
</reference>
<dbReference type="KEGG" id="lact:D7I46_08685"/>
<name>A0A387BJG1_9LACT</name>
<proteinExistence type="predicted"/>
<dbReference type="EMBL" id="CP032627">
    <property type="protein sequence ID" value="AYG01166.1"/>
    <property type="molecule type" value="Genomic_DNA"/>
</dbReference>